<proteinExistence type="predicted"/>
<protein>
    <submittedName>
        <fullName evidence="2">Uncharacterized protein</fullName>
    </submittedName>
</protein>
<keyword evidence="3" id="KW-1185">Reference proteome</keyword>
<evidence type="ECO:0000256" key="1">
    <source>
        <dbReference type="SAM" id="MobiDB-lite"/>
    </source>
</evidence>
<organism evidence="2 3">
    <name type="scientific">Clitoria ternatea</name>
    <name type="common">Butterfly pea</name>
    <dbReference type="NCBI Taxonomy" id="43366"/>
    <lineage>
        <taxon>Eukaryota</taxon>
        <taxon>Viridiplantae</taxon>
        <taxon>Streptophyta</taxon>
        <taxon>Embryophyta</taxon>
        <taxon>Tracheophyta</taxon>
        <taxon>Spermatophyta</taxon>
        <taxon>Magnoliopsida</taxon>
        <taxon>eudicotyledons</taxon>
        <taxon>Gunneridae</taxon>
        <taxon>Pentapetalae</taxon>
        <taxon>rosids</taxon>
        <taxon>fabids</taxon>
        <taxon>Fabales</taxon>
        <taxon>Fabaceae</taxon>
        <taxon>Papilionoideae</taxon>
        <taxon>50 kb inversion clade</taxon>
        <taxon>NPAAA clade</taxon>
        <taxon>indigoferoid/millettioid clade</taxon>
        <taxon>Phaseoleae</taxon>
        <taxon>Clitoria</taxon>
    </lineage>
</organism>
<dbReference type="EMBL" id="JAYKXN010000004">
    <property type="protein sequence ID" value="KAK7295161.1"/>
    <property type="molecule type" value="Genomic_DNA"/>
</dbReference>
<name>A0AAN9PE96_CLITE</name>
<feature type="compositionally biased region" description="Polar residues" evidence="1">
    <location>
        <begin position="265"/>
        <end position="280"/>
    </location>
</feature>
<accession>A0AAN9PE96</accession>
<evidence type="ECO:0000313" key="3">
    <source>
        <dbReference type="Proteomes" id="UP001359559"/>
    </source>
</evidence>
<sequence length="325" mass="35260">MASGIPSSPPPSGSIFTASKVIMSTGGNHSGEGSRFERGSQRTFLPQNTVNVTNSGRNIVSRRYNGIRGRNTTEVVINNSQNLINPTTPMAASLGDARNLRGNYGGGYSVVVSTGLSLGGAFNTYSSTVVHMPPVRQPFPSVPMNVTYRMPPPPPMTNVMGDPMLQPQILSPTNLSGNYVVITVETTQEIQFEQVLNRTPNEGQPQPQQNRTPAGLTYNPIEGQPQPQQQQGHGVLGYHPYPQDSDESSSSRNVRRRITMEDPPQQGSSPFPAGQGSTNPQPRPIPNSLYDPAYEAMGLPVDPHLRAFQLMRNRERGPNDEANSN</sequence>
<reference evidence="2 3" key="1">
    <citation type="submission" date="2024-01" db="EMBL/GenBank/DDBJ databases">
        <title>The genomes of 5 underutilized Papilionoideae crops provide insights into root nodulation and disease resistance.</title>
        <authorList>
            <person name="Yuan L."/>
        </authorList>
    </citation>
    <scope>NUCLEOTIDE SEQUENCE [LARGE SCALE GENOMIC DNA]</scope>
    <source>
        <strain evidence="2">LY-2023</strain>
        <tissue evidence="2">Leaf</tissue>
    </source>
</reference>
<feature type="region of interest" description="Disordered" evidence="1">
    <location>
        <begin position="199"/>
        <end position="295"/>
    </location>
</feature>
<feature type="compositionally biased region" description="Polar residues" evidence="1">
    <location>
        <begin position="199"/>
        <end position="212"/>
    </location>
</feature>
<dbReference type="AlphaFoldDB" id="A0AAN9PE96"/>
<evidence type="ECO:0000313" key="2">
    <source>
        <dbReference type="EMBL" id="KAK7295161.1"/>
    </source>
</evidence>
<dbReference type="Proteomes" id="UP001359559">
    <property type="component" value="Unassembled WGS sequence"/>
</dbReference>
<comment type="caution">
    <text evidence="2">The sequence shown here is derived from an EMBL/GenBank/DDBJ whole genome shotgun (WGS) entry which is preliminary data.</text>
</comment>
<gene>
    <name evidence="2" type="ORF">RJT34_18066</name>
</gene>